<proteinExistence type="predicted"/>
<evidence type="ECO:0000256" key="1">
    <source>
        <dbReference type="SAM" id="MobiDB-lite"/>
    </source>
</evidence>
<dbReference type="AlphaFoldDB" id="A0A8J2RNN2"/>
<gene>
    <name evidence="2" type="ORF">DGAL_LOCUS6115</name>
</gene>
<reference evidence="2" key="1">
    <citation type="submission" date="2021-11" db="EMBL/GenBank/DDBJ databases">
        <authorList>
            <person name="Schell T."/>
        </authorList>
    </citation>
    <scope>NUCLEOTIDE SEQUENCE</scope>
    <source>
        <strain evidence="2">M5</strain>
    </source>
</reference>
<organism evidence="2 3">
    <name type="scientific">Daphnia galeata</name>
    <dbReference type="NCBI Taxonomy" id="27404"/>
    <lineage>
        <taxon>Eukaryota</taxon>
        <taxon>Metazoa</taxon>
        <taxon>Ecdysozoa</taxon>
        <taxon>Arthropoda</taxon>
        <taxon>Crustacea</taxon>
        <taxon>Branchiopoda</taxon>
        <taxon>Diplostraca</taxon>
        <taxon>Cladocera</taxon>
        <taxon>Anomopoda</taxon>
        <taxon>Daphniidae</taxon>
        <taxon>Daphnia</taxon>
    </lineage>
</organism>
<protein>
    <submittedName>
        <fullName evidence="2">Uncharacterized protein</fullName>
    </submittedName>
</protein>
<evidence type="ECO:0000313" key="3">
    <source>
        <dbReference type="Proteomes" id="UP000789390"/>
    </source>
</evidence>
<feature type="region of interest" description="Disordered" evidence="1">
    <location>
        <begin position="57"/>
        <end position="78"/>
    </location>
</feature>
<sequence length="108" mass="12522">MAVFGLSTYVAQPATVQTILCRRYTHWNFRYHLRKTGATSTDHPDWSHLEIHANGNSMGECKKRRNVNSSTSASARRHQDVKKWKSLYTAASVKRQEMILKRCEAKER</sequence>
<dbReference type="EMBL" id="CAKKLH010000112">
    <property type="protein sequence ID" value="CAH0103541.1"/>
    <property type="molecule type" value="Genomic_DNA"/>
</dbReference>
<evidence type="ECO:0000313" key="2">
    <source>
        <dbReference type="EMBL" id="CAH0103541.1"/>
    </source>
</evidence>
<accession>A0A8J2RNN2</accession>
<comment type="caution">
    <text evidence="2">The sequence shown here is derived from an EMBL/GenBank/DDBJ whole genome shotgun (WGS) entry which is preliminary data.</text>
</comment>
<dbReference type="Proteomes" id="UP000789390">
    <property type="component" value="Unassembled WGS sequence"/>
</dbReference>
<name>A0A8J2RNN2_9CRUS</name>
<keyword evidence="3" id="KW-1185">Reference proteome</keyword>